<dbReference type="InterPro" id="IPR038718">
    <property type="entry name" value="SNF2-like_sf"/>
</dbReference>
<dbReference type="GO" id="GO:0015616">
    <property type="term" value="F:DNA translocase activity"/>
    <property type="evidence" value="ECO:0007669"/>
    <property type="project" value="TreeGrafter"/>
</dbReference>
<evidence type="ECO:0000256" key="7">
    <source>
        <dbReference type="ARBA" id="ARBA00022840"/>
    </source>
</evidence>
<feature type="domain" description="Rad54 N-terminal" evidence="13">
    <location>
        <begin position="28"/>
        <end position="196"/>
    </location>
</feature>
<dbReference type="GO" id="GO:0045003">
    <property type="term" value="P:double-strand break repair via synthesis-dependent strand annealing"/>
    <property type="evidence" value="ECO:0007669"/>
    <property type="project" value="TreeGrafter"/>
</dbReference>
<keyword evidence="10" id="KW-0539">Nucleus</keyword>
<keyword evidence="7" id="KW-0067">ATP-binding</keyword>
<dbReference type="GO" id="GO:0003677">
    <property type="term" value="F:DNA binding"/>
    <property type="evidence" value="ECO:0007669"/>
    <property type="project" value="UniProtKB-KW"/>
</dbReference>
<keyword evidence="6" id="KW-0347">Helicase</keyword>
<protein>
    <recommendedName>
        <fullName evidence="16">SNF2 N-terminal domain-containing protein</fullName>
    </recommendedName>
</protein>
<dbReference type="EMBL" id="CAJVOS010000049">
    <property type="protein sequence ID" value="CAG8200207.1"/>
    <property type="molecule type" value="Genomic_DNA"/>
</dbReference>
<dbReference type="OrthoDB" id="413460at2759"/>
<keyword evidence="3" id="KW-0597">Phosphoprotein</keyword>
<dbReference type="InterPro" id="IPR050496">
    <property type="entry name" value="SNF2_RAD54_helicase_repair"/>
</dbReference>
<evidence type="ECO:0000313" key="15">
    <source>
        <dbReference type="Proteomes" id="UP001153618"/>
    </source>
</evidence>
<dbReference type="GO" id="GO:0005524">
    <property type="term" value="F:ATP binding"/>
    <property type="evidence" value="ECO:0007669"/>
    <property type="project" value="UniProtKB-KW"/>
</dbReference>
<evidence type="ECO:0000256" key="4">
    <source>
        <dbReference type="ARBA" id="ARBA00022741"/>
    </source>
</evidence>
<keyword evidence="9" id="KW-0234">DNA repair</keyword>
<dbReference type="InterPro" id="IPR027417">
    <property type="entry name" value="P-loop_NTPase"/>
</dbReference>
<evidence type="ECO:0008006" key="16">
    <source>
        <dbReference type="Google" id="ProtNLM"/>
    </source>
</evidence>
<organism evidence="14 15">
    <name type="scientific">Penicillium olsonii</name>
    <dbReference type="NCBI Taxonomy" id="99116"/>
    <lineage>
        <taxon>Eukaryota</taxon>
        <taxon>Fungi</taxon>
        <taxon>Dikarya</taxon>
        <taxon>Ascomycota</taxon>
        <taxon>Pezizomycotina</taxon>
        <taxon>Eurotiomycetes</taxon>
        <taxon>Eurotiomycetidae</taxon>
        <taxon>Eurotiales</taxon>
        <taxon>Aspergillaceae</taxon>
        <taxon>Penicillium</taxon>
    </lineage>
</organism>
<reference evidence="14" key="1">
    <citation type="submission" date="2021-07" db="EMBL/GenBank/DDBJ databases">
        <authorList>
            <person name="Branca A.L. A."/>
        </authorList>
    </citation>
    <scope>NUCLEOTIDE SEQUENCE</scope>
</reference>
<evidence type="ECO:0000313" key="14">
    <source>
        <dbReference type="EMBL" id="CAG8200207.1"/>
    </source>
</evidence>
<evidence type="ECO:0000256" key="6">
    <source>
        <dbReference type="ARBA" id="ARBA00022806"/>
    </source>
</evidence>
<evidence type="ECO:0000259" key="13">
    <source>
        <dbReference type="Pfam" id="PF08658"/>
    </source>
</evidence>
<name>A0A9W4I204_PENOL</name>
<evidence type="ECO:0000259" key="12">
    <source>
        <dbReference type="Pfam" id="PF00176"/>
    </source>
</evidence>
<evidence type="ECO:0000256" key="8">
    <source>
        <dbReference type="ARBA" id="ARBA00023125"/>
    </source>
</evidence>
<dbReference type="GO" id="GO:0005634">
    <property type="term" value="C:nucleus"/>
    <property type="evidence" value="ECO:0007669"/>
    <property type="project" value="UniProtKB-SubCell"/>
</dbReference>
<keyword evidence="6" id="KW-0378">Hydrolase</keyword>
<keyword evidence="4" id="KW-0547">Nucleotide-binding</keyword>
<dbReference type="GO" id="GO:0004386">
    <property type="term" value="F:helicase activity"/>
    <property type="evidence" value="ECO:0007669"/>
    <property type="project" value="UniProtKB-KW"/>
</dbReference>
<dbReference type="InterPro" id="IPR013967">
    <property type="entry name" value="Rad54_N"/>
</dbReference>
<dbReference type="InterPro" id="IPR000330">
    <property type="entry name" value="SNF2_N"/>
</dbReference>
<evidence type="ECO:0000256" key="3">
    <source>
        <dbReference type="ARBA" id="ARBA00022553"/>
    </source>
</evidence>
<evidence type="ECO:0000256" key="1">
    <source>
        <dbReference type="ARBA" id="ARBA00004123"/>
    </source>
</evidence>
<dbReference type="Pfam" id="PF08658">
    <property type="entry name" value="Rad54_N"/>
    <property type="match status" value="1"/>
</dbReference>
<comment type="subcellular location">
    <subcellularLocation>
        <location evidence="1">Nucleus</location>
    </subcellularLocation>
</comment>
<dbReference type="Pfam" id="PF00176">
    <property type="entry name" value="SNF2-rel_dom"/>
    <property type="match status" value="1"/>
</dbReference>
<feature type="compositionally biased region" description="Polar residues" evidence="11">
    <location>
        <begin position="21"/>
        <end position="31"/>
    </location>
</feature>
<dbReference type="Proteomes" id="UP001153618">
    <property type="component" value="Unassembled WGS sequence"/>
</dbReference>
<evidence type="ECO:0000256" key="9">
    <source>
        <dbReference type="ARBA" id="ARBA00023204"/>
    </source>
</evidence>
<dbReference type="AlphaFoldDB" id="A0A9W4I204"/>
<keyword evidence="8" id="KW-0238">DNA-binding</keyword>
<evidence type="ECO:0000256" key="5">
    <source>
        <dbReference type="ARBA" id="ARBA00022763"/>
    </source>
</evidence>
<comment type="similarity">
    <text evidence="2">Belongs to the SNF2/RAD54 helicase family.</text>
</comment>
<sequence length="296" mass="32510">MSRRYRSRPTGGDGGVKTPLQPKSANSQNSIDRLVRPFKCPGSATPTRASEKPSRKKRKVNYANADGSVEDGEKPYTNDDRLALATREVNKFPVFKPRDKDTAFRSRFQVPLLNKDTDDYNSGRAAPTLGMRRGATFVVKPLHDPSGEFAIVLYDPTVDDVAQEPAPKSLEAPEEEAPKIDEPIVHKSLADILGLKKDVEERPKVPVVIDPRLSKVLRPHQVEGVRFLYRCVTGLVDKNANGCIMADGMGLGKTLQCIALMWTLLKQSSEAGKTTIQKCVIACPSSLVGNWANELG</sequence>
<comment type="caution">
    <text evidence="14">The sequence shown here is derived from an EMBL/GenBank/DDBJ whole genome shotgun (WGS) entry which is preliminary data.</text>
</comment>
<keyword evidence="5" id="KW-0227">DNA damage</keyword>
<dbReference type="GO" id="GO:0016817">
    <property type="term" value="F:hydrolase activity, acting on acid anhydrides"/>
    <property type="evidence" value="ECO:0007669"/>
    <property type="project" value="InterPro"/>
</dbReference>
<feature type="region of interest" description="Disordered" evidence="11">
    <location>
        <begin position="1"/>
        <end position="76"/>
    </location>
</feature>
<dbReference type="SUPFAM" id="SSF52540">
    <property type="entry name" value="P-loop containing nucleoside triphosphate hydrolases"/>
    <property type="match status" value="1"/>
</dbReference>
<dbReference type="Gene3D" id="3.40.50.10810">
    <property type="entry name" value="Tandem AAA-ATPase domain"/>
    <property type="match status" value="1"/>
</dbReference>
<feature type="domain" description="SNF2 N-terminal" evidence="12">
    <location>
        <begin position="220"/>
        <end position="295"/>
    </location>
</feature>
<dbReference type="GO" id="GO:0007131">
    <property type="term" value="P:reciprocal meiotic recombination"/>
    <property type="evidence" value="ECO:0007669"/>
    <property type="project" value="TreeGrafter"/>
</dbReference>
<evidence type="ECO:0000256" key="2">
    <source>
        <dbReference type="ARBA" id="ARBA00007025"/>
    </source>
</evidence>
<gene>
    <name evidence="14" type="ORF">POLS_LOCUS7517</name>
</gene>
<keyword evidence="15" id="KW-1185">Reference proteome</keyword>
<evidence type="ECO:0000256" key="11">
    <source>
        <dbReference type="SAM" id="MobiDB-lite"/>
    </source>
</evidence>
<proteinExistence type="inferred from homology"/>
<evidence type="ECO:0000256" key="10">
    <source>
        <dbReference type="ARBA" id="ARBA00023242"/>
    </source>
</evidence>
<dbReference type="PANTHER" id="PTHR45629">
    <property type="entry name" value="SNF2/RAD54 FAMILY MEMBER"/>
    <property type="match status" value="1"/>
</dbReference>
<dbReference type="PANTHER" id="PTHR45629:SF7">
    <property type="entry name" value="DNA EXCISION REPAIR PROTEIN ERCC-6-RELATED"/>
    <property type="match status" value="1"/>
</dbReference>
<accession>A0A9W4I204</accession>